<dbReference type="Proteomes" id="UP001500683">
    <property type="component" value="Unassembled WGS sequence"/>
</dbReference>
<gene>
    <name evidence="6" type="ORF">GCM10022214_27190</name>
</gene>
<dbReference type="InterPro" id="IPR036390">
    <property type="entry name" value="WH_DNA-bd_sf"/>
</dbReference>
<dbReference type="SMART" id="SM00418">
    <property type="entry name" value="HTH_ARSR"/>
    <property type="match status" value="1"/>
</dbReference>
<organism evidence="6 7">
    <name type="scientific">Actinomadura miaoliensis</name>
    <dbReference type="NCBI Taxonomy" id="430685"/>
    <lineage>
        <taxon>Bacteria</taxon>
        <taxon>Bacillati</taxon>
        <taxon>Actinomycetota</taxon>
        <taxon>Actinomycetes</taxon>
        <taxon>Streptosporangiales</taxon>
        <taxon>Thermomonosporaceae</taxon>
        <taxon>Actinomadura</taxon>
    </lineage>
</organism>
<dbReference type="SUPFAM" id="SSF46785">
    <property type="entry name" value="Winged helix' DNA-binding domain"/>
    <property type="match status" value="1"/>
</dbReference>
<feature type="region of interest" description="Disordered" evidence="4">
    <location>
        <begin position="142"/>
        <end position="166"/>
    </location>
</feature>
<dbReference type="Pfam" id="PF01022">
    <property type="entry name" value="HTH_5"/>
    <property type="match status" value="1"/>
</dbReference>
<keyword evidence="1" id="KW-0805">Transcription regulation</keyword>
<evidence type="ECO:0000313" key="6">
    <source>
        <dbReference type="EMBL" id="GAA4070217.1"/>
    </source>
</evidence>
<dbReference type="InterPro" id="IPR011991">
    <property type="entry name" value="ArsR-like_HTH"/>
</dbReference>
<dbReference type="EMBL" id="BAAAZG010000016">
    <property type="protein sequence ID" value="GAA4070217.1"/>
    <property type="molecule type" value="Genomic_DNA"/>
</dbReference>
<dbReference type="PANTHER" id="PTHR43132:SF6">
    <property type="entry name" value="HTH-TYPE TRANSCRIPTIONAL REPRESSOR CZRA"/>
    <property type="match status" value="1"/>
</dbReference>
<keyword evidence="3" id="KW-0804">Transcription</keyword>
<dbReference type="CDD" id="cd00090">
    <property type="entry name" value="HTH_ARSR"/>
    <property type="match status" value="1"/>
</dbReference>
<evidence type="ECO:0000256" key="1">
    <source>
        <dbReference type="ARBA" id="ARBA00023015"/>
    </source>
</evidence>
<dbReference type="Gene3D" id="1.10.10.10">
    <property type="entry name" value="Winged helix-like DNA-binding domain superfamily/Winged helix DNA-binding domain"/>
    <property type="match status" value="1"/>
</dbReference>
<dbReference type="NCBIfam" id="NF033788">
    <property type="entry name" value="HTH_metalloreg"/>
    <property type="match status" value="1"/>
</dbReference>
<evidence type="ECO:0000259" key="5">
    <source>
        <dbReference type="PROSITE" id="PS50987"/>
    </source>
</evidence>
<evidence type="ECO:0000256" key="3">
    <source>
        <dbReference type="ARBA" id="ARBA00023163"/>
    </source>
</evidence>
<dbReference type="InterPro" id="IPR001845">
    <property type="entry name" value="HTH_ArsR_DNA-bd_dom"/>
</dbReference>
<keyword evidence="2" id="KW-0238">DNA-binding</keyword>
<comment type="caution">
    <text evidence="6">The sequence shown here is derived from an EMBL/GenBank/DDBJ whole genome shotgun (WGS) entry which is preliminary data.</text>
</comment>
<dbReference type="InterPro" id="IPR051011">
    <property type="entry name" value="Metal_resp_trans_reg"/>
</dbReference>
<keyword evidence="7" id="KW-1185">Reference proteome</keyword>
<feature type="region of interest" description="Disordered" evidence="4">
    <location>
        <begin position="1"/>
        <end position="27"/>
    </location>
</feature>
<dbReference type="PRINTS" id="PR00778">
    <property type="entry name" value="HTHARSR"/>
</dbReference>
<accession>A0ABP7VM91</accession>
<dbReference type="PANTHER" id="PTHR43132">
    <property type="entry name" value="ARSENICAL RESISTANCE OPERON REPRESSOR ARSR-RELATED"/>
    <property type="match status" value="1"/>
</dbReference>
<evidence type="ECO:0000256" key="2">
    <source>
        <dbReference type="ARBA" id="ARBA00023125"/>
    </source>
</evidence>
<sequence>MGYMGHGAPQPSGTTRGAPGGASSGASRARLDAASAARVATTLQALATPSRLLILSRLREGPLPATELAAEVGMEQSACSHQLRLLRNLGLVTGTRQGRSVVYALYDNHVAELLDQALYHVEHLNLGLSDAVPATAATDTVTSTATGAAQPEPVADAEEQPAAART</sequence>
<dbReference type="InterPro" id="IPR036388">
    <property type="entry name" value="WH-like_DNA-bd_sf"/>
</dbReference>
<dbReference type="PROSITE" id="PS50987">
    <property type="entry name" value="HTH_ARSR_2"/>
    <property type="match status" value="1"/>
</dbReference>
<proteinExistence type="predicted"/>
<protein>
    <submittedName>
        <fullName evidence="6">Metalloregulator ArsR/SmtB family transcription factor</fullName>
    </submittedName>
</protein>
<evidence type="ECO:0000256" key="4">
    <source>
        <dbReference type="SAM" id="MobiDB-lite"/>
    </source>
</evidence>
<feature type="domain" description="HTH arsR-type" evidence="5">
    <location>
        <begin position="31"/>
        <end position="125"/>
    </location>
</feature>
<name>A0ABP7VM91_9ACTN</name>
<reference evidence="7" key="1">
    <citation type="journal article" date="2019" name="Int. J. Syst. Evol. Microbiol.">
        <title>The Global Catalogue of Microorganisms (GCM) 10K type strain sequencing project: providing services to taxonomists for standard genome sequencing and annotation.</title>
        <authorList>
            <consortium name="The Broad Institute Genomics Platform"/>
            <consortium name="The Broad Institute Genome Sequencing Center for Infectious Disease"/>
            <person name="Wu L."/>
            <person name="Ma J."/>
        </authorList>
    </citation>
    <scope>NUCLEOTIDE SEQUENCE [LARGE SCALE GENOMIC DNA]</scope>
    <source>
        <strain evidence="7">JCM 16702</strain>
    </source>
</reference>
<evidence type="ECO:0000313" key="7">
    <source>
        <dbReference type="Proteomes" id="UP001500683"/>
    </source>
</evidence>